<name>A0A367EWU7_9ACTN</name>
<sequence>MTPAEHHLGDRLAALVDGELGHDARERVLAHLATCEGCKAEADAQRRLKNVFSAAAPPPPSEGFLARLQGLPASDVLGPQGPDDFGPGPGGPGASPAERGELGALAVAGLSGGSERSPWAFEYLPVSGDSGRGPLTPQRGFRIHETPRVDRPERLGTTERERAERERSASRGRRFAFAAAGAFSLAALAFGGTLASGATGGGTGAGGDSPSANSVRSTGSTGSGTGLRDTRRRGGEPRSGTLSSRTAPGPTFAPAATARGAAAPSAGLTAPVSLLQRSASAQLSPLSALHPRRLSPSMDLAGWSKQDSPEDALRALSGKGKSSPKAPGGGQNAPGARQAQRAPGQDDPTVLRSLPGRAPLATGADPAPASAAATPAGR</sequence>
<feature type="compositionally biased region" description="Low complexity" evidence="3">
    <location>
        <begin position="246"/>
        <end position="265"/>
    </location>
</feature>
<feature type="region of interest" description="Disordered" evidence="3">
    <location>
        <begin position="72"/>
        <end position="99"/>
    </location>
</feature>
<evidence type="ECO:0000256" key="4">
    <source>
        <dbReference type="SAM" id="Phobius"/>
    </source>
</evidence>
<keyword evidence="7" id="KW-1185">Reference proteome</keyword>
<dbReference type="OrthoDB" id="3743969at2"/>
<feature type="compositionally biased region" description="Low complexity" evidence="3">
    <location>
        <begin position="361"/>
        <end position="378"/>
    </location>
</feature>
<keyword evidence="4" id="KW-0812">Transmembrane</keyword>
<feature type="region of interest" description="Disordered" evidence="3">
    <location>
        <begin position="284"/>
        <end position="378"/>
    </location>
</feature>
<feature type="compositionally biased region" description="Low complexity" evidence="3">
    <location>
        <begin position="317"/>
        <end position="326"/>
    </location>
</feature>
<dbReference type="Gene3D" id="1.10.10.1320">
    <property type="entry name" value="Anti-sigma factor, zinc-finger domain"/>
    <property type="match status" value="1"/>
</dbReference>
<dbReference type="InterPro" id="IPR027383">
    <property type="entry name" value="Znf_put"/>
</dbReference>
<comment type="caution">
    <text evidence="6">The sequence shown here is derived from an EMBL/GenBank/DDBJ whole genome shotgun (WGS) entry which is preliminary data.</text>
</comment>
<evidence type="ECO:0000259" key="5">
    <source>
        <dbReference type="Pfam" id="PF13490"/>
    </source>
</evidence>
<gene>
    <name evidence="6" type="ORF">DQ392_06140</name>
</gene>
<feature type="region of interest" description="Disordered" evidence="3">
    <location>
        <begin position="125"/>
        <end position="171"/>
    </location>
</feature>
<feature type="domain" description="Putative zinc-finger" evidence="5">
    <location>
        <begin position="10"/>
        <end position="38"/>
    </location>
</feature>
<keyword evidence="1" id="KW-0805">Transcription regulation</keyword>
<evidence type="ECO:0000256" key="3">
    <source>
        <dbReference type="SAM" id="MobiDB-lite"/>
    </source>
</evidence>
<reference evidence="6 7" key="1">
    <citation type="submission" date="2018-06" db="EMBL/GenBank/DDBJ databases">
        <title>Streptomyces reniochalinae sp. nov. and Streptomyces diacarnus sp. nov. from marine sponges.</title>
        <authorList>
            <person name="Li L."/>
        </authorList>
    </citation>
    <scope>NUCLEOTIDE SEQUENCE [LARGE SCALE GENOMIC DNA]</scope>
    <source>
        <strain evidence="6 7">LHW50302</strain>
    </source>
</reference>
<dbReference type="Pfam" id="PF13490">
    <property type="entry name" value="zf-HC2"/>
    <property type="match status" value="1"/>
</dbReference>
<evidence type="ECO:0000313" key="6">
    <source>
        <dbReference type="EMBL" id="RCG22616.1"/>
    </source>
</evidence>
<feature type="compositionally biased region" description="Basic and acidic residues" evidence="3">
    <location>
        <begin position="142"/>
        <end position="169"/>
    </location>
</feature>
<dbReference type="InterPro" id="IPR041916">
    <property type="entry name" value="Anti_sigma_zinc_sf"/>
</dbReference>
<evidence type="ECO:0000256" key="1">
    <source>
        <dbReference type="ARBA" id="ARBA00023015"/>
    </source>
</evidence>
<evidence type="ECO:0000313" key="7">
    <source>
        <dbReference type="Proteomes" id="UP000253507"/>
    </source>
</evidence>
<accession>A0A367EWU7</accession>
<keyword evidence="4" id="KW-1133">Transmembrane helix</keyword>
<organism evidence="6 7">
    <name type="scientific">Streptomyces reniochalinae</name>
    <dbReference type="NCBI Taxonomy" id="2250578"/>
    <lineage>
        <taxon>Bacteria</taxon>
        <taxon>Bacillati</taxon>
        <taxon>Actinomycetota</taxon>
        <taxon>Actinomycetes</taxon>
        <taxon>Kitasatosporales</taxon>
        <taxon>Streptomycetaceae</taxon>
        <taxon>Streptomyces</taxon>
    </lineage>
</organism>
<keyword evidence="2" id="KW-0804">Transcription</keyword>
<evidence type="ECO:0000256" key="2">
    <source>
        <dbReference type="ARBA" id="ARBA00023163"/>
    </source>
</evidence>
<dbReference type="Proteomes" id="UP000253507">
    <property type="component" value="Unassembled WGS sequence"/>
</dbReference>
<dbReference type="AlphaFoldDB" id="A0A367EWU7"/>
<dbReference type="EMBL" id="QOIM01000024">
    <property type="protein sequence ID" value="RCG22616.1"/>
    <property type="molecule type" value="Genomic_DNA"/>
</dbReference>
<feature type="region of interest" description="Disordered" evidence="3">
    <location>
        <begin position="201"/>
        <end position="265"/>
    </location>
</feature>
<feature type="transmembrane region" description="Helical" evidence="4">
    <location>
        <begin position="175"/>
        <end position="195"/>
    </location>
</feature>
<proteinExistence type="predicted"/>
<dbReference type="RefSeq" id="WP_114014446.1">
    <property type="nucleotide sequence ID" value="NZ_QOIM01000024.1"/>
</dbReference>
<keyword evidence="4" id="KW-0472">Membrane</keyword>
<protein>
    <submittedName>
        <fullName evidence="6">Zf-HC2 domain-containing protein</fullName>
    </submittedName>
</protein>